<proteinExistence type="predicted"/>
<dbReference type="EMBL" id="VUJX02000005">
    <property type="protein sequence ID" value="KAL0936966.1"/>
    <property type="molecule type" value="Genomic_DNA"/>
</dbReference>
<sequence length="643" mass="71321">MHFHSVLSLLSLCLLCASSLAAPEARQLAAQPADVQTYFDLDGPANEIKVEELKKSGYRIISLSSYGTPPHHRYATVWVKREGSPFITIFGADAITYSRWMEAWRYRGYVSTHISVTGPAESAVYAGVMEKTNVGRWRQSCDLTDPEAFHTGRNLRMILKDLSTYGTPTDRRYCVIVHENIGNEMESIFYVTNGPSGFTDIYDSELTKTFWRPAHLFVSDDHVIAPHFRGDSVGEWVAKTNLDAKQLAAEIESQKSQGRLYPIHLEGGGAGNDVKFSVIFAENDIPEARKWTVTGNGGLEPKTTEKLDSIMKGWMQKNGVRQAQVAAAIEGEIITERGYTWAESNRAIVQPDDVFLMASISKMFAHAAAYNLIQAGKLDYSTRVLPLLGYNQPKDPRALDITINHLLTHSTGSDRDISGDTGFLFRNASELLYNGERPANLRDMIEYQLTKELDFNPGERFSYTNYGFMLLSYVVSNITEKPYFEFLKENIFGGLDIRVYETDAKKHVGDRITQDTQLTGLSGLNPKSSQNVSMVFGGDGAIKEECDGTFSLAASASSIAKFIGSHAVWGTGGRAVGKRQGTLPGARAFVASEPNGIDWVVITNTRDFVTPQEVLDLRFKMLAPLFGTSDSCFSWLRRLCSAS</sequence>
<accession>A0ACC3YZK5</accession>
<comment type="caution">
    <text evidence="1">The sequence shown here is derived from an EMBL/GenBank/DDBJ whole genome shotgun (WGS) entry which is preliminary data.</text>
</comment>
<evidence type="ECO:0000313" key="1">
    <source>
        <dbReference type="EMBL" id="KAL0936966.1"/>
    </source>
</evidence>
<name>A0ACC3YZK5_COLTU</name>
<dbReference type="Proteomes" id="UP000805649">
    <property type="component" value="Unassembled WGS sequence"/>
</dbReference>
<gene>
    <name evidence="1" type="ORF">CTRU02_209182</name>
</gene>
<keyword evidence="2" id="KW-1185">Reference proteome</keyword>
<evidence type="ECO:0000313" key="2">
    <source>
        <dbReference type="Proteomes" id="UP000805649"/>
    </source>
</evidence>
<reference evidence="1 2" key="1">
    <citation type="journal article" date="2020" name="Phytopathology">
        <title>Genome Sequence Resources of Colletotrichum truncatum, C. plurivorum, C. musicola, and C. sojae: Four Species Pathogenic to Soybean (Glycine max).</title>
        <authorList>
            <person name="Rogerio F."/>
            <person name="Boufleur T.R."/>
            <person name="Ciampi-Guillardi M."/>
            <person name="Sukno S.A."/>
            <person name="Thon M.R."/>
            <person name="Massola Junior N.S."/>
            <person name="Baroncelli R."/>
        </authorList>
    </citation>
    <scope>NUCLEOTIDE SEQUENCE [LARGE SCALE GENOMIC DNA]</scope>
    <source>
        <strain evidence="1 2">CMES1059</strain>
    </source>
</reference>
<protein>
    <submittedName>
        <fullName evidence="1">Beta-lactamase</fullName>
    </submittedName>
</protein>
<organism evidence="1 2">
    <name type="scientific">Colletotrichum truncatum</name>
    <name type="common">Anthracnose fungus</name>
    <name type="synonym">Colletotrichum capsici</name>
    <dbReference type="NCBI Taxonomy" id="5467"/>
    <lineage>
        <taxon>Eukaryota</taxon>
        <taxon>Fungi</taxon>
        <taxon>Dikarya</taxon>
        <taxon>Ascomycota</taxon>
        <taxon>Pezizomycotina</taxon>
        <taxon>Sordariomycetes</taxon>
        <taxon>Hypocreomycetidae</taxon>
        <taxon>Glomerellales</taxon>
        <taxon>Glomerellaceae</taxon>
        <taxon>Colletotrichum</taxon>
        <taxon>Colletotrichum truncatum species complex</taxon>
    </lineage>
</organism>